<accession>A0A1X7UTQ2</accession>
<sequence>RPLKTDHIFLLPSLFGCDSSTEDRLLYSLPEKMGGLGITNPSTTADFSYNTSRNATQYLIDAIKGLSTFSISQYSDMVSQSHTSCDACGSVFTTSHALDCKKGGLITQRHNEVGDLLYDLSSIVWTQTTKEPVVREASCDSVALIAAISSRGVWQPQLTAVFDFHVIDSDAPSNLSKSVESVLKTAEKEKKQKCNRPCESRRATFTPLCTTIDVSLGTEMNHFLKKLADKLSHKWDQHYGLTLH</sequence>
<name>A0A1X7UTQ2_AMPQE</name>
<dbReference type="AlphaFoldDB" id="A0A1X7UTQ2"/>
<protein>
    <submittedName>
        <fullName evidence="1">Uncharacterized protein</fullName>
    </submittedName>
</protein>
<proteinExistence type="predicted"/>
<organism evidence="1">
    <name type="scientific">Amphimedon queenslandica</name>
    <name type="common">Sponge</name>
    <dbReference type="NCBI Taxonomy" id="400682"/>
    <lineage>
        <taxon>Eukaryota</taxon>
        <taxon>Metazoa</taxon>
        <taxon>Porifera</taxon>
        <taxon>Demospongiae</taxon>
        <taxon>Heteroscleromorpha</taxon>
        <taxon>Haplosclerida</taxon>
        <taxon>Niphatidae</taxon>
        <taxon>Amphimedon</taxon>
    </lineage>
</organism>
<dbReference type="InParanoid" id="A0A1X7UTQ2"/>
<evidence type="ECO:0000313" key="1">
    <source>
        <dbReference type="EnsemblMetazoa" id="Aqu2.1.30752_001"/>
    </source>
</evidence>
<dbReference type="EnsemblMetazoa" id="Aqu2.1.30752_001">
    <property type="protein sequence ID" value="Aqu2.1.30752_001"/>
    <property type="gene ID" value="Aqu2.1.30752"/>
</dbReference>
<reference evidence="1" key="1">
    <citation type="submission" date="2017-05" db="UniProtKB">
        <authorList>
            <consortium name="EnsemblMetazoa"/>
        </authorList>
    </citation>
    <scope>IDENTIFICATION</scope>
</reference>